<dbReference type="Proteomes" id="UP000789901">
    <property type="component" value="Unassembled WGS sequence"/>
</dbReference>
<dbReference type="EMBL" id="CAJVQB010038694">
    <property type="protein sequence ID" value="CAG8826527.1"/>
    <property type="molecule type" value="Genomic_DNA"/>
</dbReference>
<evidence type="ECO:0000313" key="1">
    <source>
        <dbReference type="EMBL" id="CAG8826527.1"/>
    </source>
</evidence>
<comment type="caution">
    <text evidence="1">The sequence shown here is derived from an EMBL/GenBank/DDBJ whole genome shotgun (WGS) entry which is preliminary data.</text>
</comment>
<keyword evidence="2" id="KW-1185">Reference proteome</keyword>
<name>A0ABN7WE70_GIGMA</name>
<protein>
    <submittedName>
        <fullName evidence="1">36842_t:CDS:1</fullName>
    </submittedName>
</protein>
<gene>
    <name evidence="1" type="ORF">GMARGA_LOCUS29150</name>
</gene>
<sequence>MATISLSQLFTYEECLVLSAVEVSCFDTVNDAFIEDVDDEPQMTIRHIGGLSHLENIVALLSDGTYLCTCMEMINKGIICHHFWHVMLYSIHAKFHISIIPTRWYKDILVAVKPRIETLSLPSEVISTFQNLQQFQKLEHNEIIHCTTPLRNRFGVAFSISKTAINIALETNSDKKLIRMLKNFIAIKRQGFEDSSCNINNSYDNTNEKTDESEEVVPLQQQFINQITDPNIVMICGAPSKKRLKSFTEVLGRRANDQETSNGEMS</sequence>
<reference evidence="1 2" key="1">
    <citation type="submission" date="2021-06" db="EMBL/GenBank/DDBJ databases">
        <authorList>
            <person name="Kallberg Y."/>
            <person name="Tangrot J."/>
            <person name="Rosling A."/>
        </authorList>
    </citation>
    <scope>NUCLEOTIDE SEQUENCE [LARGE SCALE GENOMIC DNA]</scope>
    <source>
        <strain evidence="1 2">120-4 pot B 10/14</strain>
    </source>
</reference>
<accession>A0ABN7WE70</accession>
<organism evidence="1 2">
    <name type="scientific">Gigaspora margarita</name>
    <dbReference type="NCBI Taxonomy" id="4874"/>
    <lineage>
        <taxon>Eukaryota</taxon>
        <taxon>Fungi</taxon>
        <taxon>Fungi incertae sedis</taxon>
        <taxon>Mucoromycota</taxon>
        <taxon>Glomeromycotina</taxon>
        <taxon>Glomeromycetes</taxon>
        <taxon>Diversisporales</taxon>
        <taxon>Gigasporaceae</taxon>
        <taxon>Gigaspora</taxon>
    </lineage>
</organism>
<proteinExistence type="predicted"/>
<evidence type="ECO:0000313" key="2">
    <source>
        <dbReference type="Proteomes" id="UP000789901"/>
    </source>
</evidence>